<dbReference type="InParanoid" id="A0A7M7JXK8"/>
<accession>A0A7M7JXK8</accession>
<evidence type="ECO:0000256" key="1">
    <source>
        <dbReference type="SAM" id="SignalP"/>
    </source>
</evidence>
<proteinExistence type="predicted"/>
<keyword evidence="3" id="KW-1185">Reference proteome</keyword>
<evidence type="ECO:0000313" key="3">
    <source>
        <dbReference type="Proteomes" id="UP000594260"/>
    </source>
</evidence>
<dbReference type="KEGG" id="vde:111249253"/>
<dbReference type="RefSeq" id="XP_022658603.1">
    <property type="nucleotide sequence ID" value="XM_022802868.1"/>
</dbReference>
<dbReference type="OrthoDB" id="10366041at2759"/>
<reference evidence="2" key="1">
    <citation type="submission" date="2021-01" db="UniProtKB">
        <authorList>
            <consortium name="EnsemblMetazoa"/>
        </authorList>
    </citation>
    <scope>IDENTIFICATION</scope>
</reference>
<sequence length="152" mass="16956">MLKLVESLIVALVTVGNIEDIQSSSARSLSYSYYPNVKTKMDKCVHPIYAVLFTGDYYPKGLCERHRCFINAGGQGHLEVTGCPPPQIRGCWPLSNETQPYPRCCKHVMVCVQGAMDHGDHGSFSVVEASPGDLKPRPYRRPRKGLISHYCK</sequence>
<name>A0A7M7JXK8_VARDE</name>
<feature type="chain" id="PRO_5029895626" description="Single domain-containing protein" evidence="1">
    <location>
        <begin position="19"/>
        <end position="152"/>
    </location>
</feature>
<keyword evidence="1" id="KW-0732">Signal</keyword>
<protein>
    <recommendedName>
        <fullName evidence="4">Single domain-containing protein</fullName>
    </recommendedName>
</protein>
<dbReference type="EnsemblMetazoa" id="XM_022802868">
    <property type="protein sequence ID" value="XP_022658603"/>
    <property type="gene ID" value="LOC111249253"/>
</dbReference>
<evidence type="ECO:0000313" key="2">
    <source>
        <dbReference type="EnsemblMetazoa" id="XP_022658603"/>
    </source>
</evidence>
<feature type="signal peptide" evidence="1">
    <location>
        <begin position="1"/>
        <end position="18"/>
    </location>
</feature>
<dbReference type="GeneID" id="111249253"/>
<evidence type="ECO:0008006" key="4">
    <source>
        <dbReference type="Google" id="ProtNLM"/>
    </source>
</evidence>
<dbReference type="AlphaFoldDB" id="A0A7M7JXK8"/>
<dbReference type="Proteomes" id="UP000594260">
    <property type="component" value="Unplaced"/>
</dbReference>
<organism evidence="2 3">
    <name type="scientific">Varroa destructor</name>
    <name type="common">Honeybee mite</name>
    <dbReference type="NCBI Taxonomy" id="109461"/>
    <lineage>
        <taxon>Eukaryota</taxon>
        <taxon>Metazoa</taxon>
        <taxon>Ecdysozoa</taxon>
        <taxon>Arthropoda</taxon>
        <taxon>Chelicerata</taxon>
        <taxon>Arachnida</taxon>
        <taxon>Acari</taxon>
        <taxon>Parasitiformes</taxon>
        <taxon>Mesostigmata</taxon>
        <taxon>Gamasina</taxon>
        <taxon>Dermanyssoidea</taxon>
        <taxon>Varroidae</taxon>
        <taxon>Varroa</taxon>
    </lineage>
</organism>